<evidence type="ECO:0008006" key="5">
    <source>
        <dbReference type="Google" id="ProtNLM"/>
    </source>
</evidence>
<proteinExistence type="predicted"/>
<gene>
    <name evidence="3" type="ORF">P7228_15505</name>
</gene>
<sequence>MRKRAPNISKATNSEDDARILHFGRWIASAPYSDYRSFVKFVRALTLICFSFGLLVQVAAQAAVPQSEMAGSADCAEMAQGMAEHGMSEHAMPEQMVSETDPAEQHGSCCEMSLDCLVAMNCLPPLALAGPGLAHAGPFPVAPTYLAASANRLDSQPRPPESPPPQTELTI</sequence>
<evidence type="ECO:0000256" key="2">
    <source>
        <dbReference type="SAM" id="Phobius"/>
    </source>
</evidence>
<dbReference type="Proteomes" id="UP001215827">
    <property type="component" value="Chromosome"/>
</dbReference>
<feature type="region of interest" description="Disordered" evidence="1">
    <location>
        <begin position="151"/>
        <end position="171"/>
    </location>
</feature>
<feature type="transmembrane region" description="Helical" evidence="2">
    <location>
        <begin position="41"/>
        <end position="60"/>
    </location>
</feature>
<accession>A0ABY8FRI7</accession>
<evidence type="ECO:0000313" key="3">
    <source>
        <dbReference type="EMBL" id="WFL77377.1"/>
    </source>
</evidence>
<dbReference type="EMBL" id="CP121106">
    <property type="protein sequence ID" value="WFL77377.1"/>
    <property type="molecule type" value="Genomic_DNA"/>
</dbReference>
<organism evidence="3 4">
    <name type="scientific">Altererythrobacter arenosus</name>
    <dbReference type="NCBI Taxonomy" id="3032592"/>
    <lineage>
        <taxon>Bacteria</taxon>
        <taxon>Pseudomonadati</taxon>
        <taxon>Pseudomonadota</taxon>
        <taxon>Alphaproteobacteria</taxon>
        <taxon>Sphingomonadales</taxon>
        <taxon>Erythrobacteraceae</taxon>
        <taxon>Altererythrobacter</taxon>
    </lineage>
</organism>
<keyword evidence="2" id="KW-0812">Transmembrane</keyword>
<keyword evidence="2" id="KW-0472">Membrane</keyword>
<reference evidence="3 4" key="1">
    <citation type="submission" date="2023-03" db="EMBL/GenBank/DDBJ databases">
        <title>Altererythrobacter sp. CAU 1644 isolated from sand.</title>
        <authorList>
            <person name="Kim W."/>
        </authorList>
    </citation>
    <scope>NUCLEOTIDE SEQUENCE [LARGE SCALE GENOMIC DNA]</scope>
    <source>
        <strain evidence="3 4">CAU 1644</strain>
    </source>
</reference>
<protein>
    <recommendedName>
        <fullName evidence="5">DUF2946 domain-containing protein</fullName>
    </recommendedName>
</protein>
<keyword evidence="2" id="KW-1133">Transmembrane helix</keyword>
<dbReference type="RefSeq" id="WP_234030081.1">
    <property type="nucleotide sequence ID" value="NZ_CP121106.1"/>
</dbReference>
<keyword evidence="4" id="KW-1185">Reference proteome</keyword>
<evidence type="ECO:0000256" key="1">
    <source>
        <dbReference type="SAM" id="MobiDB-lite"/>
    </source>
</evidence>
<name>A0ABY8FRI7_9SPHN</name>
<evidence type="ECO:0000313" key="4">
    <source>
        <dbReference type="Proteomes" id="UP001215827"/>
    </source>
</evidence>
<feature type="compositionally biased region" description="Pro residues" evidence="1">
    <location>
        <begin position="157"/>
        <end position="171"/>
    </location>
</feature>